<evidence type="ECO:0000313" key="1">
    <source>
        <dbReference type="EMBL" id="EMY63272.1"/>
    </source>
</evidence>
<dbReference type="AlphaFoldDB" id="N1W2P1"/>
<evidence type="ECO:0000313" key="2">
    <source>
        <dbReference type="Proteomes" id="UP000012371"/>
    </source>
</evidence>
<keyword evidence="2" id="KW-1185">Reference proteome</keyword>
<reference evidence="1" key="1">
    <citation type="submission" date="2013-03" db="EMBL/GenBank/DDBJ databases">
        <authorList>
            <person name="Harkins D.M."/>
            <person name="Durkin A.S."/>
            <person name="Brinkac L.M."/>
            <person name="Haft D.H."/>
            <person name="Selengut J.D."/>
            <person name="Sanka R."/>
            <person name="DePew J."/>
            <person name="Purushe J."/>
            <person name="Hartskeerl R.A."/>
            <person name="Ahmed A."/>
            <person name="van der Linden H."/>
            <person name="Goris M.G.A."/>
            <person name="Vinetz J.M."/>
            <person name="Sutton G.G."/>
            <person name="Nierman W.C."/>
            <person name="Fouts D.E."/>
        </authorList>
    </citation>
    <scope>NUCLEOTIDE SEQUENCE [LARGE SCALE GENOMIC DNA]</scope>
    <source>
        <strain evidence="1">LT 11-33</strain>
    </source>
</reference>
<comment type="caution">
    <text evidence="1">The sequence shown here is derived from an EMBL/GenBank/DDBJ whole genome shotgun (WGS) entry which is preliminary data.</text>
</comment>
<dbReference type="Proteomes" id="UP000012371">
    <property type="component" value="Unassembled WGS sequence"/>
</dbReference>
<protein>
    <submittedName>
        <fullName evidence="1">Uncharacterized protein</fullName>
    </submittedName>
</protein>
<dbReference type="OrthoDB" id="9815193at2"/>
<gene>
    <name evidence="1" type="ORF">LEP1GSC203_0361</name>
</gene>
<organism evidence="1 2">
    <name type="scientific">Leptospira terpstrae serovar Hualin str. LT 11-33 = ATCC 700639</name>
    <dbReference type="NCBI Taxonomy" id="1257025"/>
    <lineage>
        <taxon>Bacteria</taxon>
        <taxon>Pseudomonadati</taxon>
        <taxon>Spirochaetota</taxon>
        <taxon>Spirochaetia</taxon>
        <taxon>Leptospirales</taxon>
        <taxon>Leptospiraceae</taxon>
        <taxon>Leptospira</taxon>
    </lineage>
</organism>
<dbReference type="RefSeq" id="WP_002971928.1">
    <property type="nucleotide sequence ID" value="NZ_AOGW02000003.1"/>
</dbReference>
<proteinExistence type="predicted"/>
<name>N1W2P1_9LEPT</name>
<dbReference type="EMBL" id="AOGW02000003">
    <property type="protein sequence ID" value="EMY63272.1"/>
    <property type="molecule type" value="Genomic_DNA"/>
</dbReference>
<sequence>MIKNKRNDIINIFLISPIGKIGTPTYEKFKDSLDYIINPAIINSEFNLKLTRADEIQKTGSIINDIVTQIATSFIVIADLTDLNPNVFYELGVRHALSPRTILISQSEEFIPFDLKDYRTIIYDTSAKGAKLFSESLNAFIKEIFESPEHLDNPVLEKLPKIHRQSISLEKQEFEKIPMSKASEKRNKEKKNTIENRLKRLLRIDGIEAQSTIGHQEIVFADRKMEKNIPGSEGSFALHWKLNEDKKTISNYYYISISESLLNWDDLRTDVRMLIAETSDFPSLIEFIIVSGNSVPSTSKENIKINFNKLLSKIPSHRRRYYKLEHWDEKYLKKREKEVGIVD</sequence>
<accession>N1W2P1</accession>